<evidence type="ECO:0000259" key="9">
    <source>
        <dbReference type="PROSITE" id="PS50157"/>
    </source>
</evidence>
<dbReference type="InterPro" id="IPR036236">
    <property type="entry name" value="Znf_C2H2_sf"/>
</dbReference>
<keyword evidence="4 7" id="KW-0863">Zinc-finger</keyword>
<dbReference type="InterPro" id="IPR051059">
    <property type="entry name" value="VerF-like"/>
</dbReference>
<accession>A0A4T0WVW9</accession>
<dbReference type="EMBL" id="SELW01000657">
    <property type="protein sequence ID" value="TID14819.1"/>
    <property type="molecule type" value="Genomic_DNA"/>
</dbReference>
<evidence type="ECO:0000256" key="2">
    <source>
        <dbReference type="ARBA" id="ARBA00022723"/>
    </source>
</evidence>
<evidence type="ECO:0000256" key="4">
    <source>
        <dbReference type="ARBA" id="ARBA00022771"/>
    </source>
</evidence>
<feature type="compositionally biased region" description="Basic and acidic residues" evidence="8">
    <location>
        <begin position="111"/>
        <end position="120"/>
    </location>
</feature>
<dbReference type="OrthoDB" id="10018191at2759"/>
<keyword evidence="11" id="KW-1185">Reference proteome</keyword>
<comment type="subcellular location">
    <subcellularLocation>
        <location evidence="1">Nucleus</location>
    </subcellularLocation>
</comment>
<dbReference type="GO" id="GO:0000981">
    <property type="term" value="F:DNA-binding transcription factor activity, RNA polymerase II-specific"/>
    <property type="evidence" value="ECO:0007669"/>
    <property type="project" value="InterPro"/>
</dbReference>
<dbReference type="GO" id="GO:0005634">
    <property type="term" value="C:nucleus"/>
    <property type="evidence" value="ECO:0007669"/>
    <property type="project" value="UniProtKB-SubCell"/>
</dbReference>
<dbReference type="SUPFAM" id="SSF57667">
    <property type="entry name" value="beta-beta-alpha zinc fingers"/>
    <property type="match status" value="1"/>
</dbReference>
<dbReference type="AlphaFoldDB" id="A0A4T0WVW9"/>
<comment type="caution">
    <text evidence="10">The sequence shown here is derived from an EMBL/GenBank/DDBJ whole genome shotgun (WGS) entry which is preliminary data.</text>
</comment>
<evidence type="ECO:0000256" key="8">
    <source>
        <dbReference type="SAM" id="MobiDB-lite"/>
    </source>
</evidence>
<feature type="compositionally biased region" description="Polar residues" evidence="8">
    <location>
        <begin position="1"/>
        <end position="17"/>
    </location>
</feature>
<dbReference type="PROSITE" id="PS00028">
    <property type="entry name" value="ZINC_FINGER_C2H2_1"/>
    <property type="match status" value="2"/>
</dbReference>
<sequence>MTTSPSETTRVVSTGKMTSRGPVPEEFTVKGSTPSGKPRVFVCNVCTRAFARLEHLKRHQRSHTKEKPFTCSICARKFSRRDLLLRHSAKLHAGAANSTPRLRKKSLKFESIHDNNDKDNNNTNTNTNTTGNNTIRKHENEEDNEYQNSISPLNNFNLLTHSIPKKDINSLILPISSRRASFSAMSGNNYALGNPDIVYASDAIEFASPQPDDTEQERWLNDNADTNVDSQFFQTEIQQLNDFLRNSNSQSKVAKGYSFYDDGNQPTTNSAISSNTLKSLLENLSNSTDAPTQQNNDVSNKINSWQQSLFNLELGASNSYGLPQGYSFYGTGSTDLDCTPSSNSANILGSYHDQLSSQATISPVLIDPIPFEQSHSNDSLRRVSDIDNNFPSFFPSSRLSSYSQAYLFTPNMIHMIKKSLSEYPFFGTQTPDLPSIDNLNHYVDQFAAKFLTHHPFIHRSYLNEHAVIKDALDNNTPTSNNTHMQNFTVSIVCLPLLVACIGAVFSNRATDAASLYEISRRCIHVYLETRKRLSNLKSQSNPQSPSSPPPTPLWLIQSLTLSIIYGLFADEEISTDITIRQLHALNSLVKSSSLCRLPSNSPTHVFKEFIAYESMIRTIHMIFHVSALLTMLYNIEPSLHVSDMDIDLPISTLLWDCATEDEYHRMIENFDFRSVNFLIVLQRFINADNCNDLHLNDLGLLALVNGLHQLVYYTQFNELSPLPTSFCIPADKLIHIAKNWLSFVQHSESQIDPSEVINDCLILSHYLNLKLNNTVNLNTVKQNIWLRSFTDVNETFVNSINGKDDLTAALNNSLAILDLVFFNKDTSLIGTISPIHKLENETLQKLDEIYDVPEYNTINLNILHRLSIDSQLLVDVFLVLVKFLVNFENEFKSNARFSSLTNFTYLQSSLFDDITNTATTAKMFKNYYKLFKVYLNLEAFVKHNYNQVDFETGQGYAILSQLTDLNDIDHIVAEFLTVKIPHKILKLAGLLFAAVHERNYTLSAFRNCSNVLFHLRIYLETREEFV</sequence>
<dbReference type="CDD" id="cd12148">
    <property type="entry name" value="fungal_TF_MHR"/>
    <property type="match status" value="1"/>
</dbReference>
<reference evidence="10 11" key="1">
    <citation type="journal article" date="2019" name="Front. Genet.">
        <title>Whole-Genome Sequencing of the Opportunistic Yeast Pathogen Candida inconspicua Uncovers Its Hybrid Origin.</title>
        <authorList>
            <person name="Mixao V."/>
            <person name="Hansen A.P."/>
            <person name="Saus E."/>
            <person name="Boekhout T."/>
            <person name="Lass-Florl C."/>
            <person name="Gabaldon T."/>
        </authorList>
    </citation>
    <scope>NUCLEOTIDE SEQUENCE [LARGE SCALE GENOMIC DNA]</scope>
    <source>
        <strain evidence="10 11">CBS 180</strain>
    </source>
</reference>
<evidence type="ECO:0000256" key="6">
    <source>
        <dbReference type="ARBA" id="ARBA00023242"/>
    </source>
</evidence>
<feature type="domain" description="C2H2-type" evidence="9">
    <location>
        <begin position="41"/>
        <end position="68"/>
    </location>
</feature>
<dbReference type="PANTHER" id="PTHR40626:SF28">
    <property type="entry name" value="REGULATORY PROTEIN ADR1"/>
    <property type="match status" value="1"/>
</dbReference>
<dbReference type="STRING" id="52247.A0A4T0WVW9"/>
<dbReference type="Gene3D" id="3.30.160.60">
    <property type="entry name" value="Classic Zinc Finger"/>
    <property type="match status" value="2"/>
</dbReference>
<keyword evidence="5" id="KW-0862">Zinc</keyword>
<evidence type="ECO:0000256" key="3">
    <source>
        <dbReference type="ARBA" id="ARBA00022737"/>
    </source>
</evidence>
<dbReference type="GO" id="GO:0000978">
    <property type="term" value="F:RNA polymerase II cis-regulatory region sequence-specific DNA binding"/>
    <property type="evidence" value="ECO:0007669"/>
    <property type="project" value="InterPro"/>
</dbReference>
<organism evidence="10 11">
    <name type="scientific">Pichia inconspicua</name>
    <dbReference type="NCBI Taxonomy" id="52247"/>
    <lineage>
        <taxon>Eukaryota</taxon>
        <taxon>Fungi</taxon>
        <taxon>Dikarya</taxon>
        <taxon>Ascomycota</taxon>
        <taxon>Saccharomycotina</taxon>
        <taxon>Pichiomycetes</taxon>
        <taxon>Pichiales</taxon>
        <taxon>Pichiaceae</taxon>
        <taxon>Pichia</taxon>
    </lineage>
</organism>
<feature type="compositionally biased region" description="Low complexity" evidence="8">
    <location>
        <begin position="121"/>
        <end position="134"/>
    </location>
</feature>
<dbReference type="PROSITE" id="PS50157">
    <property type="entry name" value="ZINC_FINGER_C2H2_2"/>
    <property type="match status" value="2"/>
</dbReference>
<keyword evidence="6" id="KW-0539">Nucleus</keyword>
<dbReference type="PANTHER" id="PTHR40626">
    <property type="entry name" value="MIP31509P"/>
    <property type="match status" value="1"/>
</dbReference>
<keyword evidence="2" id="KW-0479">Metal-binding</keyword>
<dbReference type="InterPro" id="IPR013087">
    <property type="entry name" value="Znf_C2H2_type"/>
</dbReference>
<proteinExistence type="predicted"/>
<evidence type="ECO:0000313" key="10">
    <source>
        <dbReference type="EMBL" id="TID14819.1"/>
    </source>
</evidence>
<evidence type="ECO:0000256" key="5">
    <source>
        <dbReference type="ARBA" id="ARBA00022833"/>
    </source>
</evidence>
<evidence type="ECO:0000256" key="1">
    <source>
        <dbReference type="ARBA" id="ARBA00004123"/>
    </source>
</evidence>
<dbReference type="Proteomes" id="UP000307173">
    <property type="component" value="Unassembled WGS sequence"/>
</dbReference>
<evidence type="ECO:0000256" key="7">
    <source>
        <dbReference type="PROSITE-ProRule" id="PRU00042"/>
    </source>
</evidence>
<feature type="region of interest" description="Disordered" evidence="8">
    <location>
        <begin position="111"/>
        <end position="148"/>
    </location>
</feature>
<evidence type="ECO:0000313" key="11">
    <source>
        <dbReference type="Proteomes" id="UP000307173"/>
    </source>
</evidence>
<protein>
    <recommendedName>
        <fullName evidence="9">C2H2-type domain-containing protein</fullName>
    </recommendedName>
</protein>
<keyword evidence="3" id="KW-0677">Repeat</keyword>
<feature type="domain" description="C2H2-type" evidence="9">
    <location>
        <begin position="69"/>
        <end position="97"/>
    </location>
</feature>
<dbReference type="GO" id="GO:0000785">
    <property type="term" value="C:chromatin"/>
    <property type="evidence" value="ECO:0007669"/>
    <property type="project" value="TreeGrafter"/>
</dbReference>
<dbReference type="GO" id="GO:0008270">
    <property type="term" value="F:zinc ion binding"/>
    <property type="evidence" value="ECO:0007669"/>
    <property type="project" value="UniProtKB-KW"/>
</dbReference>
<feature type="region of interest" description="Disordered" evidence="8">
    <location>
        <begin position="1"/>
        <end position="23"/>
    </location>
</feature>
<name>A0A4T0WVW9_9ASCO</name>
<dbReference type="Pfam" id="PF00096">
    <property type="entry name" value="zf-C2H2"/>
    <property type="match status" value="2"/>
</dbReference>
<gene>
    <name evidence="10" type="ORF">CANINC_004490</name>
</gene>
<dbReference type="SMART" id="SM00355">
    <property type="entry name" value="ZnF_C2H2"/>
    <property type="match status" value="2"/>
</dbReference>
<dbReference type="FunFam" id="3.30.160.60:FF:002343">
    <property type="entry name" value="Zinc finger protein 33A"/>
    <property type="match status" value="1"/>
</dbReference>